<dbReference type="PATRIC" id="fig|1423805.4.peg.1646"/>
<comment type="similarity">
    <text evidence="1">Belongs to the 'phage' integrase family.</text>
</comment>
<feature type="domain" description="Tyr recombinase" evidence="6">
    <location>
        <begin position="171"/>
        <end position="372"/>
    </location>
</feature>
<dbReference type="PROSITE" id="PS51900">
    <property type="entry name" value="CB"/>
    <property type="match status" value="1"/>
</dbReference>
<protein>
    <submittedName>
        <fullName evidence="8">Integrase</fullName>
    </submittedName>
</protein>
<dbReference type="Gene3D" id="1.10.150.130">
    <property type="match status" value="1"/>
</dbReference>
<dbReference type="InterPro" id="IPR028259">
    <property type="entry name" value="AP2-like_int_N"/>
</dbReference>
<dbReference type="GO" id="GO:0006310">
    <property type="term" value="P:DNA recombination"/>
    <property type="evidence" value="ECO:0007669"/>
    <property type="project" value="UniProtKB-KW"/>
</dbReference>
<dbReference type="PANTHER" id="PTHR30349">
    <property type="entry name" value="PHAGE INTEGRASE-RELATED"/>
    <property type="match status" value="1"/>
</dbReference>
<dbReference type="CDD" id="cd01189">
    <property type="entry name" value="INT_ICEBs1_C_like"/>
    <property type="match status" value="1"/>
</dbReference>
<evidence type="ECO:0000256" key="5">
    <source>
        <dbReference type="PROSITE-ProRule" id="PRU01248"/>
    </source>
</evidence>
<proteinExistence type="inferred from homology"/>
<dbReference type="InterPro" id="IPR002104">
    <property type="entry name" value="Integrase_catalytic"/>
</dbReference>
<dbReference type="PROSITE" id="PS51898">
    <property type="entry name" value="TYR_RECOMBINASE"/>
    <property type="match status" value="1"/>
</dbReference>
<dbReference type="InterPro" id="IPR044068">
    <property type="entry name" value="CB"/>
</dbReference>
<evidence type="ECO:0000259" key="7">
    <source>
        <dbReference type="PROSITE" id="PS51900"/>
    </source>
</evidence>
<dbReference type="RefSeq" id="WP_056964397.1">
    <property type="nucleotide sequence ID" value="NZ_AZFC01000017.1"/>
</dbReference>
<comment type="caution">
    <text evidence="8">The sequence shown here is derived from an EMBL/GenBank/DDBJ whole genome shotgun (WGS) entry which is preliminary data.</text>
</comment>
<evidence type="ECO:0000256" key="4">
    <source>
        <dbReference type="ARBA" id="ARBA00023172"/>
    </source>
</evidence>
<evidence type="ECO:0000259" key="6">
    <source>
        <dbReference type="PROSITE" id="PS51898"/>
    </source>
</evidence>
<dbReference type="Pfam" id="PF14659">
    <property type="entry name" value="Phage_int_SAM_3"/>
    <property type="match status" value="1"/>
</dbReference>
<dbReference type="InterPro" id="IPR050090">
    <property type="entry name" value="Tyrosine_recombinase_XerCD"/>
</dbReference>
<evidence type="ECO:0000256" key="3">
    <source>
        <dbReference type="ARBA" id="ARBA00023125"/>
    </source>
</evidence>
<evidence type="ECO:0000256" key="1">
    <source>
        <dbReference type="ARBA" id="ARBA00008857"/>
    </source>
</evidence>
<dbReference type="Pfam" id="PF14657">
    <property type="entry name" value="Arm-DNA-bind_4"/>
    <property type="match status" value="1"/>
</dbReference>
<dbReference type="InterPro" id="IPR011010">
    <property type="entry name" value="DNA_brk_join_enz"/>
</dbReference>
<dbReference type="SUPFAM" id="SSF56349">
    <property type="entry name" value="DNA breaking-rejoining enzymes"/>
    <property type="match status" value="1"/>
</dbReference>
<dbReference type="AlphaFoldDB" id="A0A0R1QU92"/>
<evidence type="ECO:0000256" key="2">
    <source>
        <dbReference type="ARBA" id="ARBA00022908"/>
    </source>
</evidence>
<dbReference type="Proteomes" id="UP000051835">
    <property type="component" value="Unassembled WGS sequence"/>
</dbReference>
<evidence type="ECO:0000313" key="9">
    <source>
        <dbReference type="Proteomes" id="UP000051835"/>
    </source>
</evidence>
<reference evidence="8 9" key="1">
    <citation type="journal article" date="2015" name="Genome Announc.">
        <title>Expanding the biotechnology potential of lactobacilli through comparative genomics of 213 strains and associated genera.</title>
        <authorList>
            <person name="Sun Z."/>
            <person name="Harris H.M."/>
            <person name="McCann A."/>
            <person name="Guo C."/>
            <person name="Argimon S."/>
            <person name="Zhang W."/>
            <person name="Yang X."/>
            <person name="Jeffery I.B."/>
            <person name="Cooney J.C."/>
            <person name="Kagawa T.F."/>
            <person name="Liu W."/>
            <person name="Song Y."/>
            <person name="Salvetti E."/>
            <person name="Wrobel A."/>
            <person name="Rasinkangas P."/>
            <person name="Parkhill J."/>
            <person name="Rea M.C."/>
            <person name="O'Sullivan O."/>
            <person name="Ritari J."/>
            <person name="Douillard F.P."/>
            <person name="Paul Ross R."/>
            <person name="Yang R."/>
            <person name="Briner A.E."/>
            <person name="Felis G.E."/>
            <person name="de Vos W.M."/>
            <person name="Barrangou R."/>
            <person name="Klaenhammer T.R."/>
            <person name="Caufield P.W."/>
            <person name="Cui Y."/>
            <person name="Zhang H."/>
            <person name="O'Toole P.W."/>
        </authorList>
    </citation>
    <scope>NUCLEOTIDE SEQUENCE [LARGE SCALE GENOMIC DNA]</scope>
    <source>
        <strain evidence="8 9">DSM 15429</strain>
    </source>
</reference>
<accession>A0A0R1QU92</accession>
<dbReference type="Pfam" id="PF00589">
    <property type="entry name" value="Phage_integrase"/>
    <property type="match status" value="1"/>
</dbReference>
<organism evidence="8 9">
    <name type="scientific">Levilactobacillus spicheri DSM 15429</name>
    <dbReference type="NCBI Taxonomy" id="1423805"/>
    <lineage>
        <taxon>Bacteria</taxon>
        <taxon>Bacillati</taxon>
        <taxon>Bacillota</taxon>
        <taxon>Bacilli</taxon>
        <taxon>Lactobacillales</taxon>
        <taxon>Lactobacillaceae</taxon>
        <taxon>Levilactobacillus</taxon>
    </lineage>
</organism>
<dbReference type="InterPro" id="IPR004107">
    <property type="entry name" value="Integrase_SAM-like_N"/>
</dbReference>
<dbReference type="Gene3D" id="1.10.443.10">
    <property type="entry name" value="Intergrase catalytic core"/>
    <property type="match status" value="1"/>
</dbReference>
<name>A0A0R1QU92_9LACO</name>
<keyword evidence="4" id="KW-0233">DNA recombination</keyword>
<sequence>MAQIFKRGDSWKAKVYFKDIHGKRTSRSQEGFRTKKEAEAAARVMEDTYKNGSDVGDKNISFSDYFQKWFHIFREPGLSDTTIARYQYTINVIDEYFGDTLFRKIKTADYQEFLNWFGNGNGKDAKPHAKATADKINTHIRAAVRNAVNDSVISRDFTQNTHVVYDSSRTREIKWLSYDDAAKLYNYTLNHLEGIDVVPYMVLTALLTGMRQQEIVGLTWGDIDSKGGFIKITKTWNWTKRDFGPTKNPASVRTISIDRNLVNILTKLQYEQKRYLKVNDKTNPHSLVFLSRYNRVPSSKALNDRLHELMKDADINIYLRFHGLRHTHASILLYQKMSIAYISHRLGHQDIATTTKTYLHIIKELEQEETVRTREIFTDLGKKADWSDFKVKAE</sequence>
<keyword evidence="3 5" id="KW-0238">DNA-binding</keyword>
<dbReference type="InterPro" id="IPR010998">
    <property type="entry name" value="Integrase_recombinase_N"/>
</dbReference>
<dbReference type="GO" id="GO:0015074">
    <property type="term" value="P:DNA integration"/>
    <property type="evidence" value="ECO:0007669"/>
    <property type="project" value="UniProtKB-KW"/>
</dbReference>
<dbReference type="PANTHER" id="PTHR30349:SF64">
    <property type="entry name" value="PROPHAGE INTEGRASE INTD-RELATED"/>
    <property type="match status" value="1"/>
</dbReference>
<dbReference type="InterPro" id="IPR013762">
    <property type="entry name" value="Integrase-like_cat_sf"/>
</dbReference>
<dbReference type="EMBL" id="AZFC01000017">
    <property type="protein sequence ID" value="KRL48182.1"/>
    <property type="molecule type" value="Genomic_DNA"/>
</dbReference>
<keyword evidence="2" id="KW-0229">DNA integration</keyword>
<dbReference type="GO" id="GO:0003677">
    <property type="term" value="F:DNA binding"/>
    <property type="evidence" value="ECO:0007669"/>
    <property type="project" value="UniProtKB-UniRule"/>
</dbReference>
<feature type="domain" description="Core-binding (CB)" evidence="7">
    <location>
        <begin position="60"/>
        <end position="148"/>
    </location>
</feature>
<gene>
    <name evidence="8" type="ORF">FD37_GL001609</name>
</gene>
<evidence type="ECO:0000313" key="8">
    <source>
        <dbReference type="EMBL" id="KRL48182.1"/>
    </source>
</evidence>